<evidence type="ECO:0000256" key="1">
    <source>
        <dbReference type="PROSITE-ProRule" id="PRU00221"/>
    </source>
</evidence>
<feature type="compositionally biased region" description="Low complexity" evidence="2">
    <location>
        <begin position="517"/>
        <end position="536"/>
    </location>
</feature>
<dbReference type="InterPro" id="IPR036322">
    <property type="entry name" value="WD40_repeat_dom_sf"/>
</dbReference>
<feature type="repeat" description="WD" evidence="1">
    <location>
        <begin position="368"/>
        <end position="409"/>
    </location>
</feature>
<gene>
    <name evidence="4" type="ORF">PSFLO_05049</name>
</gene>
<dbReference type="OrthoDB" id="64353at2759"/>
<keyword evidence="1" id="KW-0853">WD repeat</keyword>
<evidence type="ECO:0000259" key="3">
    <source>
        <dbReference type="Pfam" id="PF10313"/>
    </source>
</evidence>
<name>A0A5C3F501_9BASI</name>
<dbReference type="PANTHER" id="PTHR43991">
    <property type="entry name" value="WD REPEAT PROTEIN (AFU_ORTHOLOGUE AFUA_8G05640)-RELATED"/>
    <property type="match status" value="1"/>
</dbReference>
<dbReference type="PANTHER" id="PTHR43991:SF9">
    <property type="entry name" value="DUF2415 DOMAIN-CONTAINING PROTEIN"/>
    <property type="match status" value="1"/>
</dbReference>
<feature type="compositionally biased region" description="Low complexity" evidence="2">
    <location>
        <begin position="232"/>
        <end position="250"/>
    </location>
</feature>
<feature type="region of interest" description="Disordered" evidence="2">
    <location>
        <begin position="125"/>
        <end position="254"/>
    </location>
</feature>
<protein>
    <recommendedName>
        <fullName evidence="3">DUF2415 domain-containing protein</fullName>
    </recommendedName>
</protein>
<organism evidence="4 5">
    <name type="scientific">Pseudozyma flocculosa</name>
    <dbReference type="NCBI Taxonomy" id="84751"/>
    <lineage>
        <taxon>Eukaryota</taxon>
        <taxon>Fungi</taxon>
        <taxon>Dikarya</taxon>
        <taxon>Basidiomycota</taxon>
        <taxon>Ustilaginomycotina</taxon>
        <taxon>Ustilaginomycetes</taxon>
        <taxon>Ustilaginales</taxon>
        <taxon>Ustilaginaceae</taxon>
        <taxon>Pseudozyma</taxon>
    </lineage>
</organism>
<dbReference type="InterPro" id="IPR019417">
    <property type="entry name" value="DUF2415"/>
</dbReference>
<proteinExistence type="predicted"/>
<dbReference type="Gene3D" id="2.130.10.10">
    <property type="entry name" value="YVTN repeat-like/Quinoprotein amine dehydrogenase"/>
    <property type="match status" value="1"/>
</dbReference>
<feature type="domain" description="DUF2415" evidence="3">
    <location>
        <begin position="422"/>
        <end position="453"/>
    </location>
</feature>
<evidence type="ECO:0000313" key="5">
    <source>
        <dbReference type="Proteomes" id="UP000323386"/>
    </source>
</evidence>
<feature type="compositionally biased region" description="Polar residues" evidence="2">
    <location>
        <begin position="125"/>
        <end position="138"/>
    </location>
</feature>
<feature type="compositionally biased region" description="Low complexity" evidence="2">
    <location>
        <begin position="139"/>
        <end position="148"/>
    </location>
</feature>
<dbReference type="SUPFAM" id="SSF50978">
    <property type="entry name" value="WD40 repeat-like"/>
    <property type="match status" value="1"/>
</dbReference>
<keyword evidence="5" id="KW-1185">Reference proteome</keyword>
<dbReference type="Proteomes" id="UP000323386">
    <property type="component" value="Unassembled WGS sequence"/>
</dbReference>
<dbReference type="PROSITE" id="PS50294">
    <property type="entry name" value="WD_REPEATS_REGION"/>
    <property type="match status" value="1"/>
</dbReference>
<dbReference type="InterPro" id="IPR015943">
    <property type="entry name" value="WD40/YVTN_repeat-like_dom_sf"/>
</dbReference>
<feature type="compositionally biased region" description="Low complexity" evidence="2">
    <location>
        <begin position="183"/>
        <end position="202"/>
    </location>
</feature>
<evidence type="ECO:0000313" key="4">
    <source>
        <dbReference type="EMBL" id="SPO39568.1"/>
    </source>
</evidence>
<dbReference type="InterPro" id="IPR001680">
    <property type="entry name" value="WD40_rpt"/>
</dbReference>
<dbReference type="EMBL" id="OOIP01000015">
    <property type="protein sequence ID" value="SPO39568.1"/>
    <property type="molecule type" value="Genomic_DNA"/>
</dbReference>
<dbReference type="AlphaFoldDB" id="A0A5C3F501"/>
<dbReference type="SMART" id="SM00320">
    <property type="entry name" value="WD40"/>
    <property type="match status" value="2"/>
</dbReference>
<reference evidence="4 5" key="1">
    <citation type="submission" date="2018-03" db="EMBL/GenBank/DDBJ databases">
        <authorList>
            <person name="Guldener U."/>
        </authorList>
    </citation>
    <scope>NUCLEOTIDE SEQUENCE [LARGE SCALE GENOMIC DNA]</scope>
    <source>
        <strain evidence="4 5">DAOM196992</strain>
    </source>
</reference>
<dbReference type="PROSITE" id="PS50082">
    <property type="entry name" value="WD_REPEATS_2"/>
    <property type="match status" value="1"/>
</dbReference>
<dbReference type="Pfam" id="PF10313">
    <property type="entry name" value="DUF2415"/>
    <property type="match status" value="1"/>
</dbReference>
<sequence>MTNGAAYVDAQPSLIPARISIHHLQLRDLLQPAAQPDRVLFVNRLKIEQADFNSLKPPTTYCTLDFLPNCLTTSCGLLAAGGQHSELALRPLHSPSYTPHHQVDPDADRYPAPWLLRTPTGGSINNAISIQPDSYGQPSSSAYSAPHSSSRRRRERIRVTPHDPSTSSSSSSATIWARDEPRSSSSSYPSPSSSSLSQRYPLTHSAGPPSWQIPECSDHDDDTAAAYGFDPSTTASYSSGALSSSPWRSSTWRRPHNSTLRANLEAERRHAASEVAAHAGPVRIMVSNNDQSIKSYKLRPPSGSPGAGGRIESGLPGLSKTSTLHFPTAINHSSLSPDRRTLVAVGDTPEVFIYHVRPNGEYDKVATYSASTDASFSTTWSPDGSKFAVASQDGIVSVWDVRSSYPLASLTTSQAGMPGGNGAARVVKFSPGGDLLAFTEHRNYFHIADTVTFANVQRLPAPHATPGAASLSPLVPTSISALDSAHHDDGGYSDMPSPPRRGAMAAPNMGLLTNPMSVSASGSSSSSSASPSTSGPNRMQILLNAAQAHREATTVLDRFRITSSIRPGASLSSSAGAGTGAYESLLHQRIGPDADEVAGSSLSSSSSSSSPIIEGLVARYTVLDARQPSFGPQLL</sequence>
<accession>A0A5C3F501</accession>
<evidence type="ECO:0000256" key="2">
    <source>
        <dbReference type="SAM" id="MobiDB-lite"/>
    </source>
</evidence>
<feature type="region of interest" description="Disordered" evidence="2">
    <location>
        <begin position="293"/>
        <end position="318"/>
    </location>
</feature>
<feature type="region of interest" description="Disordered" evidence="2">
    <location>
        <begin position="482"/>
        <end position="537"/>
    </location>
</feature>